<name>A0A1B7P2W8_9EURO</name>
<dbReference type="AlphaFoldDB" id="A0A1B7P2W8"/>
<organism evidence="2 3">
    <name type="scientific">Emergomyces africanus</name>
    <dbReference type="NCBI Taxonomy" id="1955775"/>
    <lineage>
        <taxon>Eukaryota</taxon>
        <taxon>Fungi</taxon>
        <taxon>Dikarya</taxon>
        <taxon>Ascomycota</taxon>
        <taxon>Pezizomycotina</taxon>
        <taxon>Eurotiomycetes</taxon>
        <taxon>Eurotiomycetidae</taxon>
        <taxon>Onygenales</taxon>
        <taxon>Ajellomycetaceae</taxon>
        <taxon>Emergomyces</taxon>
    </lineage>
</organism>
<dbReference type="Proteomes" id="UP000091918">
    <property type="component" value="Unassembled WGS sequence"/>
</dbReference>
<reference evidence="2 3" key="1">
    <citation type="submission" date="2015-07" db="EMBL/GenBank/DDBJ databases">
        <title>Emmonsia species relationships and genome sequence.</title>
        <authorList>
            <person name="Cuomo C.A."/>
            <person name="Schwartz I.S."/>
            <person name="Kenyon C."/>
            <person name="de Hoog G.S."/>
            <person name="Govender N.P."/>
            <person name="Botha A."/>
            <person name="Moreno L."/>
            <person name="de Vries M."/>
            <person name="Munoz J.F."/>
            <person name="Stielow J.B."/>
        </authorList>
    </citation>
    <scope>NUCLEOTIDE SEQUENCE [LARGE SCALE GENOMIC DNA]</scope>
    <source>
        <strain evidence="2 3">CBS 136260</strain>
    </source>
</reference>
<protein>
    <submittedName>
        <fullName evidence="2">Uncharacterized protein</fullName>
    </submittedName>
</protein>
<evidence type="ECO:0000313" key="3">
    <source>
        <dbReference type="Proteomes" id="UP000091918"/>
    </source>
</evidence>
<comment type="caution">
    <text evidence="2">The sequence shown here is derived from an EMBL/GenBank/DDBJ whole genome shotgun (WGS) entry which is preliminary data.</text>
</comment>
<sequence>MNQSSREPETQRPHLRKDTKASSEGGIGSDMDSSITDGLFYSTSAVTPSIISTISTAFVVFLDSRLTVCTPEVEGTIVGIQQIICDVILALVGG</sequence>
<keyword evidence="3" id="KW-1185">Reference proteome</keyword>
<evidence type="ECO:0000256" key="1">
    <source>
        <dbReference type="SAM" id="MobiDB-lite"/>
    </source>
</evidence>
<evidence type="ECO:0000313" key="2">
    <source>
        <dbReference type="EMBL" id="OAX83366.1"/>
    </source>
</evidence>
<gene>
    <name evidence="2" type="ORF">ACJ72_02277</name>
</gene>
<accession>A0A1B7P2W8</accession>
<dbReference type="EMBL" id="LGUA01000184">
    <property type="protein sequence ID" value="OAX83366.1"/>
    <property type="molecule type" value="Genomic_DNA"/>
</dbReference>
<proteinExistence type="predicted"/>
<feature type="region of interest" description="Disordered" evidence="1">
    <location>
        <begin position="1"/>
        <end position="33"/>
    </location>
</feature>
<feature type="compositionally biased region" description="Basic and acidic residues" evidence="1">
    <location>
        <begin position="1"/>
        <end position="21"/>
    </location>
</feature>